<dbReference type="RefSeq" id="WP_338046330.1">
    <property type="nucleotide sequence ID" value="NZ_WJIE01000003.1"/>
</dbReference>
<reference evidence="2 3" key="1">
    <citation type="submission" date="2019-10" db="EMBL/GenBank/DDBJ databases">
        <title>A soil myxobacterium in the family Polyangiaceae.</title>
        <authorList>
            <person name="Li Y."/>
            <person name="Wang J."/>
        </authorList>
    </citation>
    <scope>NUCLEOTIDE SEQUENCE [LARGE SCALE GENOMIC DNA]</scope>
    <source>
        <strain evidence="2 3">DSM 14734</strain>
    </source>
</reference>
<sequence>MLGDLVKRLVNGVVFLLGSLAFFLVPVGGKTSAQHVVAIFSTKPAREAAQAFAHAAQDLAREVAKNVERAKRAPALPDAKPKPASGALR</sequence>
<comment type="caution">
    <text evidence="2">The sequence shown here is derived from an EMBL/GenBank/DDBJ whole genome shotgun (WGS) entry which is preliminary data.</text>
</comment>
<feature type="compositionally biased region" description="Low complexity" evidence="1">
    <location>
        <begin position="73"/>
        <end position="89"/>
    </location>
</feature>
<dbReference type="EMBL" id="WJIE01000003">
    <property type="protein sequence ID" value="MRG92607.1"/>
    <property type="molecule type" value="Genomic_DNA"/>
</dbReference>
<evidence type="ECO:0000256" key="1">
    <source>
        <dbReference type="SAM" id="MobiDB-lite"/>
    </source>
</evidence>
<protein>
    <submittedName>
        <fullName evidence="2">Uncharacterized protein</fullName>
    </submittedName>
</protein>
<dbReference type="Proteomes" id="UP000440224">
    <property type="component" value="Unassembled WGS sequence"/>
</dbReference>
<evidence type="ECO:0000313" key="2">
    <source>
        <dbReference type="EMBL" id="MRG92607.1"/>
    </source>
</evidence>
<gene>
    <name evidence="2" type="ORF">GF068_11800</name>
</gene>
<name>A0A6N7PLE8_9BACT</name>
<evidence type="ECO:0000313" key="3">
    <source>
        <dbReference type="Proteomes" id="UP000440224"/>
    </source>
</evidence>
<keyword evidence="3" id="KW-1185">Reference proteome</keyword>
<dbReference type="AlphaFoldDB" id="A0A6N7PLE8"/>
<proteinExistence type="predicted"/>
<organism evidence="2 3">
    <name type="scientific">Polyangium spumosum</name>
    <dbReference type="NCBI Taxonomy" id="889282"/>
    <lineage>
        <taxon>Bacteria</taxon>
        <taxon>Pseudomonadati</taxon>
        <taxon>Myxococcota</taxon>
        <taxon>Polyangia</taxon>
        <taxon>Polyangiales</taxon>
        <taxon>Polyangiaceae</taxon>
        <taxon>Polyangium</taxon>
    </lineage>
</organism>
<accession>A0A6N7PLE8</accession>
<feature type="region of interest" description="Disordered" evidence="1">
    <location>
        <begin position="70"/>
        <end position="89"/>
    </location>
</feature>